<evidence type="ECO:0000313" key="2">
    <source>
        <dbReference type="EMBL" id="GMN53271.1"/>
    </source>
</evidence>
<protein>
    <recommendedName>
        <fullName evidence="1">RNase H type-1 domain-containing protein</fullName>
    </recommendedName>
</protein>
<dbReference type="PANTHER" id="PTHR47074">
    <property type="entry name" value="BNAC02G40300D PROTEIN"/>
    <property type="match status" value="1"/>
</dbReference>
<dbReference type="InterPro" id="IPR044730">
    <property type="entry name" value="RNase_H-like_dom_plant"/>
</dbReference>
<keyword evidence="3" id="KW-1185">Reference proteome</keyword>
<accession>A0AA88AZI9</accession>
<sequence>MSYHDDVGSSSSSGNVACRRKEGKETTLDALVYCGAIREVWDRSIFGQTTDNLRGMSMRDLQHYMQNNLNKKDFVTFLALAQSSSSSSQTLHQSTDKKWRAPNEGCLKMNVDASVVAGLDKIGPGAVIRDSHGFVMGAMSKSVSGIFSPFLAECMATREGLQFAWESGLKVSSVESDAAQAVHSVNNPAVLAPIGPVIEDILALLTVAGGGSSCAISHVANGTASTLACHALTLDTKPFFFAERGARLFLS</sequence>
<dbReference type="InterPro" id="IPR052929">
    <property type="entry name" value="RNase_H-like_EbsB-rel"/>
</dbReference>
<name>A0AA88AZI9_FICCA</name>
<dbReference type="Pfam" id="PF13456">
    <property type="entry name" value="RVT_3"/>
    <property type="match status" value="1"/>
</dbReference>
<dbReference type="Proteomes" id="UP001187192">
    <property type="component" value="Unassembled WGS sequence"/>
</dbReference>
<dbReference type="PANTHER" id="PTHR47074:SF11">
    <property type="entry name" value="REVERSE TRANSCRIPTASE-LIKE PROTEIN"/>
    <property type="match status" value="1"/>
</dbReference>
<dbReference type="InterPro" id="IPR012337">
    <property type="entry name" value="RNaseH-like_sf"/>
</dbReference>
<dbReference type="GO" id="GO:0003676">
    <property type="term" value="F:nucleic acid binding"/>
    <property type="evidence" value="ECO:0007669"/>
    <property type="project" value="InterPro"/>
</dbReference>
<evidence type="ECO:0000313" key="3">
    <source>
        <dbReference type="Proteomes" id="UP001187192"/>
    </source>
</evidence>
<gene>
    <name evidence="2" type="ORF">TIFTF001_022415</name>
</gene>
<dbReference type="EMBL" id="BTGU01000045">
    <property type="protein sequence ID" value="GMN53271.1"/>
    <property type="molecule type" value="Genomic_DNA"/>
</dbReference>
<proteinExistence type="predicted"/>
<organism evidence="2 3">
    <name type="scientific">Ficus carica</name>
    <name type="common">Common fig</name>
    <dbReference type="NCBI Taxonomy" id="3494"/>
    <lineage>
        <taxon>Eukaryota</taxon>
        <taxon>Viridiplantae</taxon>
        <taxon>Streptophyta</taxon>
        <taxon>Embryophyta</taxon>
        <taxon>Tracheophyta</taxon>
        <taxon>Spermatophyta</taxon>
        <taxon>Magnoliopsida</taxon>
        <taxon>eudicotyledons</taxon>
        <taxon>Gunneridae</taxon>
        <taxon>Pentapetalae</taxon>
        <taxon>rosids</taxon>
        <taxon>fabids</taxon>
        <taxon>Rosales</taxon>
        <taxon>Moraceae</taxon>
        <taxon>Ficeae</taxon>
        <taxon>Ficus</taxon>
    </lineage>
</organism>
<comment type="caution">
    <text evidence="2">The sequence shown here is derived from an EMBL/GenBank/DDBJ whole genome shotgun (WGS) entry which is preliminary data.</text>
</comment>
<evidence type="ECO:0000259" key="1">
    <source>
        <dbReference type="Pfam" id="PF13456"/>
    </source>
</evidence>
<feature type="domain" description="RNase H type-1" evidence="1">
    <location>
        <begin position="110"/>
        <end position="206"/>
    </location>
</feature>
<dbReference type="AlphaFoldDB" id="A0AA88AZI9"/>
<dbReference type="GO" id="GO:0004523">
    <property type="term" value="F:RNA-DNA hybrid ribonuclease activity"/>
    <property type="evidence" value="ECO:0007669"/>
    <property type="project" value="InterPro"/>
</dbReference>
<dbReference type="SUPFAM" id="SSF53098">
    <property type="entry name" value="Ribonuclease H-like"/>
    <property type="match status" value="1"/>
</dbReference>
<dbReference type="InterPro" id="IPR002156">
    <property type="entry name" value="RNaseH_domain"/>
</dbReference>
<dbReference type="CDD" id="cd06222">
    <property type="entry name" value="RNase_H_like"/>
    <property type="match status" value="1"/>
</dbReference>
<reference evidence="2" key="1">
    <citation type="submission" date="2023-07" db="EMBL/GenBank/DDBJ databases">
        <title>draft genome sequence of fig (Ficus carica).</title>
        <authorList>
            <person name="Takahashi T."/>
            <person name="Nishimura K."/>
        </authorList>
    </citation>
    <scope>NUCLEOTIDE SEQUENCE</scope>
</reference>